<keyword evidence="3" id="KW-0804">Transcription</keyword>
<evidence type="ECO:0000313" key="3">
    <source>
        <dbReference type="EMBL" id="MFB9756518.1"/>
    </source>
</evidence>
<evidence type="ECO:0000313" key="4">
    <source>
        <dbReference type="Proteomes" id="UP001589619"/>
    </source>
</evidence>
<evidence type="ECO:0000256" key="1">
    <source>
        <dbReference type="SAM" id="MobiDB-lite"/>
    </source>
</evidence>
<accession>A0ABV5W896</accession>
<organism evidence="3 4">
    <name type="scientific">Paenibacillus hodogayensis</name>
    <dbReference type="NCBI Taxonomy" id="279208"/>
    <lineage>
        <taxon>Bacteria</taxon>
        <taxon>Bacillati</taxon>
        <taxon>Bacillota</taxon>
        <taxon>Bacilli</taxon>
        <taxon>Bacillales</taxon>
        <taxon>Paenibacillaceae</taxon>
        <taxon>Paenibacillus</taxon>
    </lineage>
</organism>
<dbReference type="Proteomes" id="UP001589619">
    <property type="component" value="Unassembled WGS sequence"/>
</dbReference>
<dbReference type="EMBL" id="JBHMAG010000024">
    <property type="protein sequence ID" value="MFB9756518.1"/>
    <property type="molecule type" value="Genomic_DNA"/>
</dbReference>
<protein>
    <submittedName>
        <fullName evidence="3">DNA-directed RNA polymerase subunit beta</fullName>
        <ecNumber evidence="3">2.7.7.6</ecNumber>
    </submittedName>
</protein>
<keyword evidence="2" id="KW-0812">Transmembrane</keyword>
<feature type="compositionally biased region" description="Basic and acidic residues" evidence="1">
    <location>
        <begin position="15"/>
        <end position="26"/>
    </location>
</feature>
<proteinExistence type="predicted"/>
<sequence length="92" mass="10809">MNDQETNVHPVLEPKPQEKPKQQEKPKSKRKLKRRWVRIILWILRALLVPFLCAVALLVGLWVGYAYIGGKSGADVWEWTTWRHVFDLIFGN</sequence>
<keyword evidence="3" id="KW-0240">DNA-directed RNA polymerase</keyword>
<keyword evidence="3" id="KW-0548">Nucleotidyltransferase</keyword>
<comment type="caution">
    <text evidence="3">The sequence shown here is derived from an EMBL/GenBank/DDBJ whole genome shotgun (WGS) entry which is preliminary data.</text>
</comment>
<dbReference type="Pfam" id="PF11772">
    <property type="entry name" value="EpuA"/>
    <property type="match status" value="1"/>
</dbReference>
<keyword evidence="4" id="KW-1185">Reference proteome</keyword>
<dbReference type="RefSeq" id="WP_344916485.1">
    <property type="nucleotide sequence ID" value="NZ_BAAAYO010000020.1"/>
</dbReference>
<dbReference type="EC" id="2.7.7.6" evidence="3"/>
<feature type="transmembrane region" description="Helical" evidence="2">
    <location>
        <begin position="39"/>
        <end position="68"/>
    </location>
</feature>
<dbReference type="GO" id="GO:0000428">
    <property type="term" value="C:DNA-directed RNA polymerase complex"/>
    <property type="evidence" value="ECO:0007669"/>
    <property type="project" value="UniProtKB-KW"/>
</dbReference>
<reference evidence="3 4" key="1">
    <citation type="submission" date="2024-09" db="EMBL/GenBank/DDBJ databases">
        <authorList>
            <person name="Sun Q."/>
            <person name="Mori K."/>
        </authorList>
    </citation>
    <scope>NUCLEOTIDE SEQUENCE [LARGE SCALE GENOMIC DNA]</scope>
    <source>
        <strain evidence="3 4">JCM 12520</strain>
    </source>
</reference>
<keyword evidence="2" id="KW-1133">Transmembrane helix</keyword>
<evidence type="ECO:0000256" key="2">
    <source>
        <dbReference type="SAM" id="Phobius"/>
    </source>
</evidence>
<name>A0ABV5W896_9BACL</name>
<keyword evidence="3" id="KW-0808">Transferase</keyword>
<gene>
    <name evidence="3" type="ORF">ACFFNY_33495</name>
</gene>
<keyword evidence="2" id="KW-0472">Membrane</keyword>
<feature type="region of interest" description="Disordered" evidence="1">
    <location>
        <begin position="1"/>
        <end position="32"/>
    </location>
</feature>
<dbReference type="InterPro" id="IPR024596">
    <property type="entry name" value="RNApol_su_b/EpuA"/>
</dbReference>
<dbReference type="GO" id="GO:0003899">
    <property type="term" value="F:DNA-directed RNA polymerase activity"/>
    <property type="evidence" value="ECO:0007669"/>
    <property type="project" value="UniProtKB-EC"/>
</dbReference>